<gene>
    <name evidence="1" type="ORF">RCO7_14915</name>
</gene>
<protein>
    <submittedName>
        <fullName evidence="1">Uncharacterized protein</fullName>
    </submittedName>
</protein>
<evidence type="ECO:0000313" key="1">
    <source>
        <dbReference type="EMBL" id="CZT07423.1"/>
    </source>
</evidence>
<dbReference type="AlphaFoldDB" id="A0A1E1LA24"/>
<accession>A0A1E1LA24</accession>
<dbReference type="InParanoid" id="A0A1E1LA24"/>
<organism evidence="1 2">
    <name type="scientific">Rhynchosporium graminicola</name>
    <dbReference type="NCBI Taxonomy" id="2792576"/>
    <lineage>
        <taxon>Eukaryota</taxon>
        <taxon>Fungi</taxon>
        <taxon>Dikarya</taxon>
        <taxon>Ascomycota</taxon>
        <taxon>Pezizomycotina</taxon>
        <taxon>Leotiomycetes</taxon>
        <taxon>Helotiales</taxon>
        <taxon>Ploettnerulaceae</taxon>
        <taxon>Rhynchosporium</taxon>
    </lineage>
</organism>
<reference evidence="2" key="1">
    <citation type="submission" date="2016-03" db="EMBL/GenBank/DDBJ databases">
        <authorList>
            <person name="Ploux O."/>
        </authorList>
    </citation>
    <scope>NUCLEOTIDE SEQUENCE [LARGE SCALE GENOMIC DNA]</scope>
    <source>
        <strain evidence="2">UK7</strain>
    </source>
</reference>
<evidence type="ECO:0000313" key="2">
    <source>
        <dbReference type="Proteomes" id="UP000178129"/>
    </source>
</evidence>
<keyword evidence="2" id="KW-1185">Reference proteome</keyword>
<comment type="caution">
    <text evidence="1">The sequence shown here is derived from an EMBL/GenBank/DDBJ whole genome shotgun (WGS) entry which is preliminary data.</text>
</comment>
<name>A0A1E1LA24_9HELO</name>
<dbReference type="EMBL" id="FJUW01000042">
    <property type="protein sequence ID" value="CZT07423.1"/>
    <property type="molecule type" value="Genomic_DNA"/>
</dbReference>
<sequence length="154" mass="17762">MSAIELPRLQRPEPNMDLLPPLSMKQFHRYASDTKPGRFPRNMSSRTALITADSVPQFEWTRADCCDWISKFLQGNFNIPEHLAQHKASMSQENGEGLYHTSLWHWRDRCGVGIWKWCGLWIQPTLILGDIMYHQDTSGKTMTAEVKAISVLFI</sequence>
<dbReference type="Proteomes" id="UP000178129">
    <property type="component" value="Unassembled WGS sequence"/>
</dbReference>
<proteinExistence type="predicted"/>